<reference evidence="1" key="1">
    <citation type="submission" date="2014-12" db="EMBL/GenBank/DDBJ databases">
        <title>Insight into the proteome of Arion vulgaris.</title>
        <authorList>
            <person name="Aradska J."/>
            <person name="Bulat T."/>
            <person name="Smidak R."/>
            <person name="Sarate P."/>
            <person name="Gangsoo J."/>
            <person name="Sialana F."/>
            <person name="Bilban M."/>
            <person name="Lubec G."/>
        </authorList>
    </citation>
    <scope>NUCLEOTIDE SEQUENCE</scope>
    <source>
        <tissue evidence="1">Skin</tissue>
    </source>
</reference>
<evidence type="ECO:0000313" key="1">
    <source>
        <dbReference type="EMBL" id="CEK50232.1"/>
    </source>
</evidence>
<organism evidence="1">
    <name type="scientific">Arion vulgaris</name>
    <dbReference type="NCBI Taxonomy" id="1028688"/>
    <lineage>
        <taxon>Eukaryota</taxon>
        <taxon>Metazoa</taxon>
        <taxon>Spiralia</taxon>
        <taxon>Lophotrochozoa</taxon>
        <taxon>Mollusca</taxon>
        <taxon>Gastropoda</taxon>
        <taxon>Heterobranchia</taxon>
        <taxon>Euthyneura</taxon>
        <taxon>Panpulmonata</taxon>
        <taxon>Eupulmonata</taxon>
        <taxon>Stylommatophora</taxon>
        <taxon>Helicina</taxon>
        <taxon>Arionoidea</taxon>
        <taxon>Arionidae</taxon>
        <taxon>Arion</taxon>
    </lineage>
</organism>
<dbReference type="EMBL" id="HACG01003367">
    <property type="protein sequence ID" value="CEK50232.1"/>
    <property type="molecule type" value="Transcribed_RNA"/>
</dbReference>
<sequence>MNKKKDSKNSVRSLKIIICSAILNGCSVSGTVDSPIIQFPVQLFSNHPVLGTV</sequence>
<gene>
    <name evidence="1" type="primary">ORF10191</name>
</gene>
<name>A0A0B6Y1Q7_9EUPU</name>
<proteinExistence type="predicted"/>
<accession>A0A0B6Y1Q7</accession>
<protein>
    <submittedName>
        <fullName evidence="1">Uncharacterized protein</fullName>
    </submittedName>
</protein>
<feature type="non-terminal residue" evidence="1">
    <location>
        <position position="53"/>
    </location>
</feature>
<dbReference type="AlphaFoldDB" id="A0A0B6Y1Q7"/>